<accession>A0A0G2SSY3</accession>
<sequence>MDLQQITNETVVAAFGDRHDGIWVYKGSKKVGYLSDLRTAISRNDSKRSKQKEYNDRISEERREKMPEAVQEMKSFLESYLANTGAEIFINISQPNVHINGHKCYIIVDPIYEKHQLGIMHKNMTYDDMASEIPSFSCSSSTSRNHILFRGLSSDDIINTIFKLCR</sequence>
<dbReference type="EMBL" id="KP890823">
    <property type="protein sequence ID" value="AKA62080.1"/>
    <property type="molecule type" value="Genomic_DNA"/>
</dbReference>
<gene>
    <name evidence="2" type="ORF">Pm5461_214</name>
</gene>
<dbReference type="OrthoDB" id="10366at10239"/>
<dbReference type="Pfam" id="PF17527">
    <property type="entry name" value="ALC"/>
    <property type="match status" value="1"/>
</dbReference>
<name>A0A0G2SSY3_9CAUD</name>
<organism evidence="2 3">
    <name type="scientific">Proteus phage vB_PmiM_Pm5461</name>
    <dbReference type="NCBI Taxonomy" id="1636250"/>
    <lineage>
        <taxon>Viruses</taxon>
        <taxon>Duplodnaviria</taxon>
        <taxon>Heunggongvirae</taxon>
        <taxon>Uroviricota</taxon>
        <taxon>Caudoviricetes</taxon>
        <taxon>Pantevenvirales</taxon>
        <taxon>Straboviridae</taxon>
        <taxon>Bragavirus</taxon>
        <taxon>Bragavirus pm5461</taxon>
    </lineage>
</organism>
<evidence type="ECO:0000313" key="2">
    <source>
        <dbReference type="EMBL" id="AKA62080.1"/>
    </source>
</evidence>
<feature type="region of interest" description="Disordered" evidence="1">
    <location>
        <begin position="44"/>
        <end position="65"/>
    </location>
</feature>
<keyword evidence="3" id="KW-1185">Reference proteome</keyword>
<evidence type="ECO:0000256" key="1">
    <source>
        <dbReference type="SAM" id="MobiDB-lite"/>
    </source>
</evidence>
<dbReference type="GO" id="GO:0039653">
    <property type="term" value="P:symbiont-mediated suppression of host transcription"/>
    <property type="evidence" value="ECO:0007669"/>
    <property type="project" value="InterPro"/>
</dbReference>
<dbReference type="RefSeq" id="YP_009195636.1">
    <property type="nucleotide sequence ID" value="NC_028762.1"/>
</dbReference>
<evidence type="ECO:0000313" key="3">
    <source>
        <dbReference type="Proteomes" id="UP000202749"/>
    </source>
</evidence>
<protein>
    <submittedName>
        <fullName evidence="2">Inhibitor of host transcription</fullName>
    </submittedName>
</protein>
<dbReference type="KEGG" id="vg:26622762"/>
<dbReference type="InterPro" id="IPR020367">
    <property type="entry name" value="Host_transcript_inhib_Alc"/>
</dbReference>
<proteinExistence type="predicted"/>
<dbReference type="Proteomes" id="UP000202749">
    <property type="component" value="Segment"/>
</dbReference>
<reference evidence="2 3" key="1">
    <citation type="submission" date="2015-03" db="EMBL/GenBank/DDBJ databases">
        <authorList>
            <person name="Melo L.D.R."/>
            <person name="Veiga P."/>
            <person name="Cerca N."/>
            <person name="Kropinski A.M."/>
            <person name="Azeredo J."/>
            <person name="Almeida C."/>
            <person name="Sillankorva S."/>
        </authorList>
    </citation>
    <scope>NUCLEOTIDE SEQUENCE [LARGE SCALE GENOMIC DNA]</scope>
</reference>
<dbReference type="GeneID" id="26622762"/>